<organism evidence="2 4">
    <name type="scientific">Sphingosinicella microcystinivorans</name>
    <dbReference type="NCBI Taxonomy" id="335406"/>
    <lineage>
        <taxon>Bacteria</taxon>
        <taxon>Pseudomonadati</taxon>
        <taxon>Pseudomonadota</taxon>
        <taxon>Alphaproteobacteria</taxon>
        <taxon>Sphingomonadales</taxon>
        <taxon>Sphingosinicellaceae</taxon>
        <taxon>Sphingosinicella</taxon>
    </lineage>
</organism>
<proteinExistence type="predicted"/>
<keyword evidence="5" id="KW-1185">Reference proteome</keyword>
<feature type="transmembrane region" description="Helical" evidence="1">
    <location>
        <begin position="328"/>
        <end position="349"/>
    </location>
</feature>
<accession>A0AAD1D638</accession>
<name>A0AAD1D638_SPHMI</name>
<dbReference type="Pfam" id="PF03929">
    <property type="entry name" value="PepSY_TM"/>
    <property type="match status" value="1"/>
</dbReference>
<protein>
    <submittedName>
        <fullName evidence="3">Iron-regulated membrane protein</fullName>
    </submittedName>
</protein>
<gene>
    <name evidence="3" type="ORF">DFR51_0150</name>
    <name evidence="2" type="ORF">SmB9_11840</name>
</gene>
<dbReference type="EMBL" id="RBWX01000007">
    <property type="protein sequence ID" value="RKS90612.1"/>
    <property type="molecule type" value="Genomic_DNA"/>
</dbReference>
<evidence type="ECO:0000313" key="4">
    <source>
        <dbReference type="Proteomes" id="UP000275727"/>
    </source>
</evidence>
<keyword evidence="1" id="KW-0812">Transmembrane</keyword>
<reference evidence="3 5" key="2">
    <citation type="submission" date="2018-10" db="EMBL/GenBank/DDBJ databases">
        <title>Genomic Encyclopedia of Type Strains, Phase IV (KMG-IV): sequencing the most valuable type-strain genomes for metagenomic binning, comparative biology and taxonomic classification.</title>
        <authorList>
            <person name="Goeker M."/>
        </authorList>
    </citation>
    <scope>NUCLEOTIDE SEQUENCE [LARGE SCALE GENOMIC DNA]</scope>
    <source>
        <strain evidence="3 5">DSM 19791</strain>
    </source>
</reference>
<dbReference type="AlphaFoldDB" id="A0AAD1D638"/>
<dbReference type="RefSeq" id="WP_121047142.1">
    <property type="nucleotide sequence ID" value="NZ_AP018711.1"/>
</dbReference>
<reference evidence="2 4" key="1">
    <citation type="submission" date="2018-06" db="EMBL/GenBank/DDBJ databases">
        <title>Complete Genome Sequence of the Microcystin-Degrading Bacterium Sphingosinicella microcystinivorans Strain B-9.</title>
        <authorList>
            <person name="Jin H."/>
            <person name="Nishizawa T."/>
            <person name="Guo Y."/>
            <person name="Nishizawa A."/>
            <person name="Park H."/>
            <person name="Kato H."/>
            <person name="Tsuji K."/>
            <person name="Harada K."/>
        </authorList>
    </citation>
    <scope>NUCLEOTIDE SEQUENCE [LARGE SCALE GENOMIC DNA]</scope>
    <source>
        <strain evidence="2 4">B9</strain>
    </source>
</reference>
<evidence type="ECO:0000313" key="2">
    <source>
        <dbReference type="EMBL" id="BBE33526.1"/>
    </source>
</evidence>
<feature type="transmembrane region" description="Helical" evidence="1">
    <location>
        <begin position="189"/>
        <end position="209"/>
    </location>
</feature>
<evidence type="ECO:0000313" key="3">
    <source>
        <dbReference type="EMBL" id="RKS90612.1"/>
    </source>
</evidence>
<keyword evidence="1" id="KW-1133">Transmembrane helix</keyword>
<keyword evidence="1" id="KW-0472">Membrane</keyword>
<dbReference type="Proteomes" id="UP000276029">
    <property type="component" value="Unassembled WGS sequence"/>
</dbReference>
<evidence type="ECO:0000256" key="1">
    <source>
        <dbReference type="SAM" id="Phobius"/>
    </source>
</evidence>
<dbReference type="KEGG" id="smic:SmB9_11840"/>
<evidence type="ECO:0000313" key="5">
    <source>
        <dbReference type="Proteomes" id="UP000276029"/>
    </source>
</evidence>
<dbReference type="PANTHER" id="PTHR34219">
    <property type="entry name" value="IRON-REGULATED INNER MEMBRANE PROTEIN-RELATED"/>
    <property type="match status" value="1"/>
</dbReference>
<dbReference type="Proteomes" id="UP000275727">
    <property type="component" value="Chromosome"/>
</dbReference>
<feature type="transmembrane region" description="Helical" evidence="1">
    <location>
        <begin position="12"/>
        <end position="36"/>
    </location>
</feature>
<dbReference type="InterPro" id="IPR005625">
    <property type="entry name" value="PepSY-ass_TM"/>
</dbReference>
<sequence>MKPSTRTTLLKLHRWVGLAFAVLLLVQGLSGTLLVFREEIEGIIHPALVVAPSETRASMQGIVDTVRESAPQAQLQRIKFADDPTRAAMASLKLENDTPWIVAIDPYTGEIVRAGSYGAWPAEWLFHLHDTLLAGKTGEIIVTIEGVALIFLAVFGIIIWWPGRRRLKSGFRILTGQGADRTVRTAHRAIGAAVGIVLVMSGVTGALLIHRAALQPYLPVVPRPKFDVALSQAPLRPVDTLIADARVRHGQQPLREVRFSGAAGQVVALYFQDEASRRPNATRQYFYNAYEGVELGRYEPAALPPMNTAYDWLFTIHTGKAGGLVGRLVVLAAGIALVFFAGSGVWLWLSARRQKRARRAQADDRLVRNAA</sequence>
<dbReference type="EMBL" id="AP018711">
    <property type="protein sequence ID" value="BBE33526.1"/>
    <property type="molecule type" value="Genomic_DNA"/>
</dbReference>
<feature type="transmembrane region" description="Helical" evidence="1">
    <location>
        <begin position="140"/>
        <end position="162"/>
    </location>
</feature>